<evidence type="ECO:0000256" key="1">
    <source>
        <dbReference type="ARBA" id="ARBA00023015"/>
    </source>
</evidence>
<keyword evidence="2 4" id="KW-0238">DNA-binding</keyword>
<dbReference type="GO" id="GO:0003700">
    <property type="term" value="F:DNA-binding transcription factor activity"/>
    <property type="evidence" value="ECO:0007669"/>
    <property type="project" value="TreeGrafter"/>
</dbReference>
<proteinExistence type="predicted"/>
<dbReference type="PRINTS" id="PR00455">
    <property type="entry name" value="HTHTETR"/>
</dbReference>
<dbReference type="AlphaFoldDB" id="A0A5M8QNN5"/>
<dbReference type="InterPro" id="IPR001647">
    <property type="entry name" value="HTH_TetR"/>
</dbReference>
<evidence type="ECO:0000256" key="2">
    <source>
        <dbReference type="ARBA" id="ARBA00023125"/>
    </source>
</evidence>
<dbReference type="PANTHER" id="PTHR30055:SF146">
    <property type="entry name" value="HTH-TYPE TRANSCRIPTIONAL DUAL REGULATOR CECR"/>
    <property type="match status" value="1"/>
</dbReference>
<accession>A0A5M8QNN5</accession>
<dbReference type="RefSeq" id="WP_146354677.1">
    <property type="nucleotide sequence ID" value="NZ_VOIR01000011.1"/>
</dbReference>
<dbReference type="OrthoDB" id="7186128at2"/>
<dbReference type="Gene3D" id="1.10.357.10">
    <property type="entry name" value="Tetracycline Repressor, domain 2"/>
    <property type="match status" value="1"/>
</dbReference>
<dbReference type="InterPro" id="IPR009057">
    <property type="entry name" value="Homeodomain-like_sf"/>
</dbReference>
<sequence>MSTVAEQPRSARIHAAILAAAEDVFLRDGYVGASMDEVARLAGASKQTVYRHFGSKERLFVELVSSMTDAAGDAAGHEADASGEVEAVLVALASAMLDGVLTPRILRLRRLVIGEANRFPELGRALHAHGPARAIAGVERRLQAWVDAGLLPEHDTAAAARHWNWLVMGGPLNDAMLLGDDAIPGAAERRAHAEAAVAAFLRSLGAP</sequence>
<dbReference type="InterPro" id="IPR039536">
    <property type="entry name" value="TetR_C_Proteobacteria"/>
</dbReference>
<dbReference type="PANTHER" id="PTHR30055">
    <property type="entry name" value="HTH-TYPE TRANSCRIPTIONAL REGULATOR RUTR"/>
    <property type="match status" value="1"/>
</dbReference>
<name>A0A5M8QNN5_9MICO</name>
<dbReference type="GO" id="GO:0045892">
    <property type="term" value="P:negative regulation of DNA-templated transcription"/>
    <property type="evidence" value="ECO:0007669"/>
    <property type="project" value="UniProtKB-ARBA"/>
</dbReference>
<keyword evidence="1" id="KW-0805">Transcription regulation</keyword>
<dbReference type="GO" id="GO:0000976">
    <property type="term" value="F:transcription cis-regulatory region binding"/>
    <property type="evidence" value="ECO:0007669"/>
    <property type="project" value="TreeGrafter"/>
</dbReference>
<dbReference type="InterPro" id="IPR036271">
    <property type="entry name" value="Tet_transcr_reg_TetR-rel_C_sf"/>
</dbReference>
<dbReference type="InterPro" id="IPR050109">
    <property type="entry name" value="HTH-type_TetR-like_transc_reg"/>
</dbReference>
<gene>
    <name evidence="6" type="ORF">FQ330_01635</name>
</gene>
<dbReference type="SUPFAM" id="SSF46689">
    <property type="entry name" value="Homeodomain-like"/>
    <property type="match status" value="1"/>
</dbReference>
<evidence type="ECO:0000256" key="4">
    <source>
        <dbReference type="PROSITE-ProRule" id="PRU00335"/>
    </source>
</evidence>
<dbReference type="Proteomes" id="UP000323221">
    <property type="component" value="Unassembled WGS sequence"/>
</dbReference>
<dbReference type="Pfam" id="PF14246">
    <property type="entry name" value="TetR_C_7"/>
    <property type="match status" value="1"/>
</dbReference>
<dbReference type="Pfam" id="PF00440">
    <property type="entry name" value="TetR_N"/>
    <property type="match status" value="1"/>
</dbReference>
<dbReference type="EMBL" id="VOIR01000011">
    <property type="protein sequence ID" value="KAA6436153.1"/>
    <property type="molecule type" value="Genomic_DNA"/>
</dbReference>
<organism evidence="6 7">
    <name type="scientific">Agrococcus sediminis</name>
    <dbReference type="NCBI Taxonomy" id="2599924"/>
    <lineage>
        <taxon>Bacteria</taxon>
        <taxon>Bacillati</taxon>
        <taxon>Actinomycetota</taxon>
        <taxon>Actinomycetes</taxon>
        <taxon>Micrococcales</taxon>
        <taxon>Microbacteriaceae</taxon>
        <taxon>Agrococcus</taxon>
    </lineage>
</organism>
<feature type="DNA-binding region" description="H-T-H motif" evidence="4">
    <location>
        <begin position="34"/>
        <end position="53"/>
    </location>
</feature>
<feature type="domain" description="HTH tetR-type" evidence="5">
    <location>
        <begin position="11"/>
        <end position="71"/>
    </location>
</feature>
<dbReference type="FunFam" id="1.10.10.60:FF:000141">
    <property type="entry name" value="TetR family transcriptional regulator"/>
    <property type="match status" value="1"/>
</dbReference>
<comment type="caution">
    <text evidence="6">The sequence shown here is derived from an EMBL/GenBank/DDBJ whole genome shotgun (WGS) entry which is preliminary data.</text>
</comment>
<evidence type="ECO:0000259" key="5">
    <source>
        <dbReference type="PROSITE" id="PS50977"/>
    </source>
</evidence>
<reference evidence="6 7" key="1">
    <citation type="submission" date="2019-08" db="EMBL/GenBank/DDBJ databases">
        <title>Agrococcus lahaulensis sp. nov., isolated from a cold desert of the Indian Himalayas.</title>
        <authorList>
            <person name="Qu J.H."/>
        </authorList>
    </citation>
    <scope>NUCLEOTIDE SEQUENCE [LARGE SCALE GENOMIC DNA]</scope>
    <source>
        <strain evidence="6 7">NS18</strain>
    </source>
</reference>
<dbReference type="PROSITE" id="PS50977">
    <property type="entry name" value="HTH_TETR_2"/>
    <property type="match status" value="1"/>
</dbReference>
<keyword evidence="7" id="KW-1185">Reference proteome</keyword>
<protein>
    <submittedName>
        <fullName evidence="6">TetR/AcrR family transcriptional regulator</fullName>
    </submittedName>
</protein>
<dbReference type="SUPFAM" id="SSF48498">
    <property type="entry name" value="Tetracyclin repressor-like, C-terminal domain"/>
    <property type="match status" value="1"/>
</dbReference>
<evidence type="ECO:0000256" key="3">
    <source>
        <dbReference type="ARBA" id="ARBA00023163"/>
    </source>
</evidence>
<keyword evidence="3" id="KW-0804">Transcription</keyword>
<evidence type="ECO:0000313" key="7">
    <source>
        <dbReference type="Proteomes" id="UP000323221"/>
    </source>
</evidence>
<evidence type="ECO:0000313" key="6">
    <source>
        <dbReference type="EMBL" id="KAA6436153.1"/>
    </source>
</evidence>